<evidence type="ECO:0000313" key="2">
    <source>
        <dbReference type="Proteomes" id="UP001234297"/>
    </source>
</evidence>
<organism evidence="1 2">
    <name type="scientific">Persea americana</name>
    <name type="common">Avocado</name>
    <dbReference type="NCBI Taxonomy" id="3435"/>
    <lineage>
        <taxon>Eukaryota</taxon>
        <taxon>Viridiplantae</taxon>
        <taxon>Streptophyta</taxon>
        <taxon>Embryophyta</taxon>
        <taxon>Tracheophyta</taxon>
        <taxon>Spermatophyta</taxon>
        <taxon>Magnoliopsida</taxon>
        <taxon>Magnoliidae</taxon>
        <taxon>Laurales</taxon>
        <taxon>Lauraceae</taxon>
        <taxon>Persea</taxon>
    </lineage>
</organism>
<accession>A0ACC2M4U6</accession>
<comment type="caution">
    <text evidence="1">The sequence shown here is derived from an EMBL/GenBank/DDBJ whole genome shotgun (WGS) entry which is preliminary data.</text>
</comment>
<evidence type="ECO:0000313" key="1">
    <source>
        <dbReference type="EMBL" id="KAJ8640675.1"/>
    </source>
</evidence>
<name>A0ACC2M4U6_PERAE</name>
<reference evidence="1 2" key="1">
    <citation type="journal article" date="2022" name="Hortic Res">
        <title>A haplotype resolved chromosomal level avocado genome allows analysis of novel avocado genes.</title>
        <authorList>
            <person name="Nath O."/>
            <person name="Fletcher S.J."/>
            <person name="Hayward A."/>
            <person name="Shaw L.M."/>
            <person name="Masouleh A.K."/>
            <person name="Furtado A."/>
            <person name="Henry R.J."/>
            <person name="Mitter N."/>
        </authorList>
    </citation>
    <scope>NUCLEOTIDE SEQUENCE [LARGE SCALE GENOMIC DNA]</scope>
    <source>
        <strain evidence="2">cv. Hass</strain>
    </source>
</reference>
<dbReference type="Proteomes" id="UP001234297">
    <property type="component" value="Chromosome 5"/>
</dbReference>
<dbReference type="EMBL" id="CM056813">
    <property type="protein sequence ID" value="KAJ8640675.1"/>
    <property type="molecule type" value="Genomic_DNA"/>
</dbReference>
<protein>
    <submittedName>
        <fullName evidence="1">Uncharacterized protein</fullName>
    </submittedName>
</protein>
<keyword evidence="2" id="KW-1185">Reference proteome</keyword>
<proteinExistence type="predicted"/>
<sequence>MASNKSVEVTTRTNADGSVTEKRVETVDYQSQAGQGQIERREVEVVHQYHPTGGNTGNSAGDLLGEAIQSAKEAIAGSGNTNTIQSSK</sequence>
<gene>
    <name evidence="1" type="ORF">MRB53_017369</name>
</gene>